<accession>A0A1W1EG56</accession>
<comment type="subcellular location">
    <subcellularLocation>
        <location evidence="1">Periplasm</location>
    </subcellularLocation>
</comment>
<dbReference type="Pfam" id="PF07813">
    <property type="entry name" value="LTXXQ"/>
    <property type="match status" value="1"/>
</dbReference>
<evidence type="ECO:0000313" key="4">
    <source>
        <dbReference type="EMBL" id="SFZ99057.1"/>
    </source>
</evidence>
<reference evidence="4" key="1">
    <citation type="submission" date="2016-10" db="EMBL/GenBank/DDBJ databases">
        <authorList>
            <person name="de Groot N.N."/>
        </authorList>
    </citation>
    <scope>NUCLEOTIDE SEQUENCE</scope>
</reference>
<evidence type="ECO:0000256" key="1">
    <source>
        <dbReference type="ARBA" id="ARBA00004418"/>
    </source>
</evidence>
<organism evidence="4">
    <name type="scientific">hydrothermal vent metagenome</name>
    <dbReference type="NCBI Taxonomy" id="652676"/>
    <lineage>
        <taxon>unclassified sequences</taxon>
        <taxon>metagenomes</taxon>
        <taxon>ecological metagenomes</taxon>
    </lineage>
</organism>
<dbReference type="Gene3D" id="1.20.120.1490">
    <property type="match status" value="1"/>
</dbReference>
<dbReference type="AlphaFoldDB" id="A0A1W1EG56"/>
<evidence type="ECO:0000256" key="3">
    <source>
        <dbReference type="ARBA" id="ARBA00022764"/>
    </source>
</evidence>
<dbReference type="PANTHER" id="PTHR38102:SF1">
    <property type="entry name" value="PERIPLASMIC CHAPERONE SPY"/>
    <property type="match status" value="1"/>
</dbReference>
<dbReference type="EMBL" id="FPKX01000074">
    <property type="protein sequence ID" value="SFZ99057.1"/>
    <property type="molecule type" value="Genomic_DNA"/>
</dbReference>
<gene>
    <name evidence="4" type="ORF">MNB_SV-5-971</name>
</gene>
<protein>
    <submittedName>
        <fullName evidence="4">Periplasmic protein related to spheroblast formation</fullName>
    </submittedName>
</protein>
<dbReference type="PANTHER" id="PTHR38102">
    <property type="entry name" value="PERIPLASMIC CHAPERONE SPY"/>
    <property type="match status" value="1"/>
</dbReference>
<keyword evidence="3" id="KW-0574">Periplasm</keyword>
<dbReference type="GO" id="GO:0030288">
    <property type="term" value="C:outer membrane-bounded periplasmic space"/>
    <property type="evidence" value="ECO:0007669"/>
    <property type="project" value="TreeGrafter"/>
</dbReference>
<keyword evidence="2" id="KW-0732">Signal</keyword>
<name>A0A1W1EG56_9ZZZZ</name>
<sequence>MTNMKKTTVVALATIGLTTGLFAYGMNGNCGGNGMGNGHGKHMKGHGGMHRGNGGMLSYVKQLDLTTEQKVKLMDLRESQKEKRMGMRKNHKDLKMSMKADMSKFMTAEKFDKAAFIAQRDKKIEEMQKQREATRSARLENRANMMEKVFNILTPQQREKLIQLSKKS</sequence>
<proteinExistence type="predicted"/>
<evidence type="ECO:0000256" key="2">
    <source>
        <dbReference type="ARBA" id="ARBA00022729"/>
    </source>
</evidence>
<dbReference type="GO" id="GO:0051082">
    <property type="term" value="F:unfolded protein binding"/>
    <property type="evidence" value="ECO:0007669"/>
    <property type="project" value="TreeGrafter"/>
</dbReference>
<dbReference type="InterPro" id="IPR012899">
    <property type="entry name" value="LTXXQ"/>
</dbReference>
<dbReference type="InterPro" id="IPR052211">
    <property type="entry name" value="Cpx_auxiliary_protein"/>
</dbReference>